<dbReference type="KEGG" id="spap:H3Z74_11765"/>
<feature type="region of interest" description="Disordered" evidence="1">
    <location>
        <begin position="15"/>
        <end position="40"/>
    </location>
</feature>
<keyword evidence="3" id="KW-1185">Reference proteome</keyword>
<sequence>MVLCRNAGVAGRPLTAVQAQDKDPQDKSSTASDVKEVASQPVRDVGIEKTKIPPLLVEVSNAPYGMGGAGTCRQIAASIDDLTDVLGPDYTGPQSAKKQNIAKAGGAAVVNSLIPFRGLVREVSGAGPAERRLQAAVSAGIARRGFLRGLQSARGCKR</sequence>
<dbReference type="RefSeq" id="WP_187764051.1">
    <property type="nucleotide sequence ID" value="NZ_CP061038.1"/>
</dbReference>
<dbReference type="EMBL" id="CP061038">
    <property type="protein sequence ID" value="QNQ11746.1"/>
    <property type="molecule type" value="Genomic_DNA"/>
</dbReference>
<proteinExistence type="predicted"/>
<evidence type="ECO:0000313" key="3">
    <source>
        <dbReference type="Proteomes" id="UP000516148"/>
    </source>
</evidence>
<evidence type="ECO:0000313" key="2">
    <source>
        <dbReference type="EMBL" id="QNQ11746.1"/>
    </source>
</evidence>
<evidence type="ECO:0000256" key="1">
    <source>
        <dbReference type="SAM" id="MobiDB-lite"/>
    </source>
</evidence>
<name>A0A7H0LPZ3_9SPHN</name>
<accession>A0A7H0LPZ3</accession>
<protein>
    <submittedName>
        <fullName evidence="2">Uncharacterized protein</fullName>
    </submittedName>
</protein>
<reference evidence="2 3" key="1">
    <citation type="submission" date="2020-09" db="EMBL/GenBank/DDBJ databases">
        <title>Sphingomonas sp., a new species isolated from pork steak.</title>
        <authorList>
            <person name="Heidler von Heilborn D."/>
        </authorList>
    </citation>
    <scope>NUCLEOTIDE SEQUENCE [LARGE SCALE GENOMIC DNA]</scope>
    <source>
        <strain evidence="3">S8-3T</strain>
    </source>
</reference>
<dbReference type="Proteomes" id="UP000516148">
    <property type="component" value="Chromosome"/>
</dbReference>
<organism evidence="2 3">
    <name type="scientific">Sphingomonas alpina</name>
    <dbReference type="NCBI Taxonomy" id="653931"/>
    <lineage>
        <taxon>Bacteria</taxon>
        <taxon>Pseudomonadati</taxon>
        <taxon>Pseudomonadota</taxon>
        <taxon>Alphaproteobacteria</taxon>
        <taxon>Sphingomonadales</taxon>
        <taxon>Sphingomonadaceae</taxon>
        <taxon>Sphingomonas</taxon>
    </lineage>
</organism>
<gene>
    <name evidence="2" type="ORF">H3Z74_11765</name>
</gene>
<dbReference type="AlphaFoldDB" id="A0A7H0LPZ3"/>